<dbReference type="RefSeq" id="XP_047774274.1">
    <property type="nucleotide sequence ID" value="XM_047929114.1"/>
</dbReference>
<name>A0ABQ8K2T5_9APHY</name>
<proteinExistence type="predicted"/>
<accession>A0ABQ8K2T5</accession>
<feature type="domain" description="Fungal-type protein kinase" evidence="2">
    <location>
        <begin position="765"/>
        <end position="806"/>
    </location>
</feature>
<dbReference type="Gene3D" id="1.10.510.10">
    <property type="entry name" value="Transferase(Phosphotransferase) domain 1"/>
    <property type="match status" value="1"/>
</dbReference>
<feature type="domain" description="Fungal-type protein kinase" evidence="2">
    <location>
        <begin position="401"/>
        <end position="713"/>
    </location>
</feature>
<feature type="region of interest" description="Disordered" evidence="1">
    <location>
        <begin position="43"/>
        <end position="72"/>
    </location>
</feature>
<feature type="region of interest" description="Disordered" evidence="1">
    <location>
        <begin position="733"/>
        <end position="771"/>
    </location>
</feature>
<evidence type="ECO:0000313" key="3">
    <source>
        <dbReference type="EMBL" id="KAH9831027.1"/>
    </source>
</evidence>
<dbReference type="PANTHER" id="PTHR38248">
    <property type="entry name" value="FUNK1 6"/>
    <property type="match status" value="1"/>
</dbReference>
<keyword evidence="4" id="KW-1185">Reference proteome</keyword>
<comment type="caution">
    <text evidence="3">The sequence shown here is derived from an EMBL/GenBank/DDBJ whole genome shotgun (WGS) entry which is preliminary data.</text>
</comment>
<protein>
    <recommendedName>
        <fullName evidence="2">Fungal-type protein kinase domain-containing protein</fullName>
    </recommendedName>
</protein>
<feature type="compositionally biased region" description="Low complexity" evidence="1">
    <location>
        <begin position="738"/>
        <end position="752"/>
    </location>
</feature>
<sequence>MDAPQVQCCRPLPFAGIWPPLSLCTERPDHPLAFFIVNVQSAEASQESAPPGPREPRTPPKKEKGKRPKVVQSTPHQIKTVDSVQDASGYISKDRHEKFIRREYTDKIHWDFDVETLILAVFRFGWQHIPPTPYRSAGASAKDAEHYSLLGGDIRAYRKSEERPSYKPLNLISNGLLTQLYGPDDEGRRSTRQADNDIDRHGQRLDDIKAHWALSGRDSRPRTYAGRLITHDCEAVNSYKSKDKPDGTYGIARGKPVWEWEVVPIEVGKDKEDIKKTLRDIFVRCENGIFTITQATRRSSQAEREAAGNGPADKTGSDREGQSVVETGNEAPEDEVASEAEVEALLEDETQNVHTSTGHVPQKTSVAVSVSKRKRAAEEEIPTLGSKRARTTSEPSGGHRRMSSKEVQIVRYVNHIMSSNVRSYAVGLLIEGNKMRLVYGDRMGLVFTKAFEFLDKEAPLFLLVLAAMGGAGVHDLGVHPSLIFNQTIDQRDIFHFASGYTLSDALVRLEVQDAQGASHQLEFDIDSDEPDEIRPVDTAFGLIGRGTTIIAVKARRGPALEMCGSEPLVAKVAWPHKARQAEDRMIRTVRQQLAAKKSKYLEHVVDLKCAVTKSIEEMGLPRVAMGIIPEEQDRRVCRTLILKRYQRLEAIGSAEGFHIVFVDVVRAHYWVYETSKILHRDISINNVMWFIKDGQVIGVLCDWDLAEDHSNGDVRSARPAKAMSASWLPWRSTDATTPNSSNEPQSQSNAEQVTGSTTVPPEGDHMKKPRYRTGTGPFMALDLLREGNPPLHKYRHDLESFFYLYAYAAAAYDPTNKAFEHIEQWQHVSLIDIGHSKYRFLTDLREFNNVFGKAHEAFKPLLEPGSFLKQLRLEFADIEYEMDTIKRLVNREASTDLTEQIEKVQQKRDKMMTYKKFMEILGAPEDV</sequence>
<feature type="compositionally biased region" description="Polar residues" evidence="1">
    <location>
        <begin position="352"/>
        <end position="368"/>
    </location>
</feature>
<gene>
    <name evidence="3" type="ORF">C8Q71DRAFT_911027</name>
</gene>
<dbReference type="InterPro" id="IPR040976">
    <property type="entry name" value="Pkinase_fungal"/>
</dbReference>
<organism evidence="3 4">
    <name type="scientific">Rhodofomes roseus</name>
    <dbReference type="NCBI Taxonomy" id="34475"/>
    <lineage>
        <taxon>Eukaryota</taxon>
        <taxon>Fungi</taxon>
        <taxon>Dikarya</taxon>
        <taxon>Basidiomycota</taxon>
        <taxon>Agaricomycotina</taxon>
        <taxon>Agaricomycetes</taxon>
        <taxon>Polyporales</taxon>
        <taxon>Rhodofomes</taxon>
    </lineage>
</organism>
<dbReference type="EMBL" id="JADCUA010000028">
    <property type="protein sequence ID" value="KAH9831027.1"/>
    <property type="molecule type" value="Genomic_DNA"/>
</dbReference>
<dbReference type="InterPro" id="IPR011009">
    <property type="entry name" value="Kinase-like_dom_sf"/>
</dbReference>
<dbReference type="Pfam" id="PF17667">
    <property type="entry name" value="Pkinase_fungal"/>
    <property type="match status" value="2"/>
</dbReference>
<dbReference type="SUPFAM" id="SSF56112">
    <property type="entry name" value="Protein kinase-like (PK-like)"/>
    <property type="match status" value="1"/>
</dbReference>
<dbReference type="GeneID" id="72009846"/>
<evidence type="ECO:0000313" key="4">
    <source>
        <dbReference type="Proteomes" id="UP000814176"/>
    </source>
</evidence>
<dbReference type="PANTHER" id="PTHR38248:SF2">
    <property type="entry name" value="FUNK1 11"/>
    <property type="match status" value="1"/>
</dbReference>
<feature type="region of interest" description="Disordered" evidence="1">
    <location>
        <begin position="296"/>
        <end position="339"/>
    </location>
</feature>
<feature type="region of interest" description="Disordered" evidence="1">
    <location>
        <begin position="352"/>
        <end position="403"/>
    </location>
</feature>
<reference evidence="3 4" key="1">
    <citation type="journal article" date="2021" name="Environ. Microbiol.">
        <title>Gene family expansions and transcriptome signatures uncover fungal adaptations to wood decay.</title>
        <authorList>
            <person name="Hage H."/>
            <person name="Miyauchi S."/>
            <person name="Viragh M."/>
            <person name="Drula E."/>
            <person name="Min B."/>
            <person name="Chaduli D."/>
            <person name="Navarro D."/>
            <person name="Favel A."/>
            <person name="Norest M."/>
            <person name="Lesage-Meessen L."/>
            <person name="Balint B."/>
            <person name="Merenyi Z."/>
            <person name="de Eugenio L."/>
            <person name="Morin E."/>
            <person name="Martinez A.T."/>
            <person name="Baldrian P."/>
            <person name="Stursova M."/>
            <person name="Martinez M.J."/>
            <person name="Novotny C."/>
            <person name="Magnuson J.K."/>
            <person name="Spatafora J.W."/>
            <person name="Maurice S."/>
            <person name="Pangilinan J."/>
            <person name="Andreopoulos W."/>
            <person name="LaButti K."/>
            <person name="Hundley H."/>
            <person name="Na H."/>
            <person name="Kuo A."/>
            <person name="Barry K."/>
            <person name="Lipzen A."/>
            <person name="Henrissat B."/>
            <person name="Riley R."/>
            <person name="Ahrendt S."/>
            <person name="Nagy L.G."/>
            <person name="Grigoriev I.V."/>
            <person name="Martin F."/>
            <person name="Rosso M.N."/>
        </authorList>
    </citation>
    <scope>NUCLEOTIDE SEQUENCE [LARGE SCALE GENOMIC DNA]</scope>
    <source>
        <strain evidence="3 4">CIRM-BRFM 1785</strain>
    </source>
</reference>
<evidence type="ECO:0000256" key="1">
    <source>
        <dbReference type="SAM" id="MobiDB-lite"/>
    </source>
</evidence>
<dbReference type="Proteomes" id="UP000814176">
    <property type="component" value="Unassembled WGS sequence"/>
</dbReference>
<evidence type="ECO:0000259" key="2">
    <source>
        <dbReference type="Pfam" id="PF17667"/>
    </source>
</evidence>